<dbReference type="SUPFAM" id="SSF55811">
    <property type="entry name" value="Nudix"/>
    <property type="match status" value="1"/>
</dbReference>
<protein>
    <recommendedName>
        <fullName evidence="3">Nudix hydrolase domain-containing protein</fullName>
    </recommendedName>
</protein>
<dbReference type="PRINTS" id="PR00502">
    <property type="entry name" value="NUDIXFAMILY"/>
</dbReference>
<name>A0A9P4UPX3_9PEZI</name>
<reference evidence="4" key="1">
    <citation type="journal article" date="2020" name="Stud. Mycol.">
        <title>101 Dothideomycetes genomes: a test case for predicting lifestyles and emergence of pathogens.</title>
        <authorList>
            <person name="Haridas S."/>
            <person name="Albert R."/>
            <person name="Binder M."/>
            <person name="Bloem J."/>
            <person name="Labutti K."/>
            <person name="Salamov A."/>
            <person name="Andreopoulos B."/>
            <person name="Baker S."/>
            <person name="Barry K."/>
            <person name="Bills G."/>
            <person name="Bluhm B."/>
            <person name="Cannon C."/>
            <person name="Castanera R."/>
            <person name="Culley D."/>
            <person name="Daum C."/>
            <person name="Ezra D."/>
            <person name="Gonzalez J."/>
            <person name="Henrissat B."/>
            <person name="Kuo A."/>
            <person name="Liang C."/>
            <person name="Lipzen A."/>
            <person name="Lutzoni F."/>
            <person name="Magnuson J."/>
            <person name="Mondo S."/>
            <person name="Nolan M."/>
            <person name="Ohm R."/>
            <person name="Pangilinan J."/>
            <person name="Park H.-J."/>
            <person name="Ramirez L."/>
            <person name="Alfaro M."/>
            <person name="Sun H."/>
            <person name="Tritt A."/>
            <person name="Yoshinaga Y."/>
            <person name="Zwiers L.-H."/>
            <person name="Turgeon B."/>
            <person name="Goodwin S."/>
            <person name="Spatafora J."/>
            <person name="Crous P."/>
            <person name="Grigoriev I."/>
        </authorList>
    </citation>
    <scope>NUCLEOTIDE SEQUENCE</scope>
    <source>
        <strain evidence="4">CBS 116435</strain>
    </source>
</reference>
<dbReference type="OrthoDB" id="447842at2759"/>
<dbReference type="AlphaFoldDB" id="A0A9P4UPX3"/>
<gene>
    <name evidence="4" type="ORF">K431DRAFT_284184</name>
</gene>
<organism evidence="4 5">
    <name type="scientific">Polychaeton citri CBS 116435</name>
    <dbReference type="NCBI Taxonomy" id="1314669"/>
    <lineage>
        <taxon>Eukaryota</taxon>
        <taxon>Fungi</taxon>
        <taxon>Dikarya</taxon>
        <taxon>Ascomycota</taxon>
        <taxon>Pezizomycotina</taxon>
        <taxon>Dothideomycetes</taxon>
        <taxon>Dothideomycetidae</taxon>
        <taxon>Capnodiales</taxon>
        <taxon>Capnodiaceae</taxon>
        <taxon>Polychaeton</taxon>
    </lineage>
</organism>
<dbReference type="Gene3D" id="3.90.79.10">
    <property type="entry name" value="Nucleoside Triphosphate Pyrophosphohydrolase"/>
    <property type="match status" value="1"/>
</dbReference>
<evidence type="ECO:0000256" key="1">
    <source>
        <dbReference type="ARBA" id="ARBA00022801"/>
    </source>
</evidence>
<evidence type="ECO:0000313" key="4">
    <source>
        <dbReference type="EMBL" id="KAF2722234.1"/>
    </source>
</evidence>
<dbReference type="PANTHER" id="PTHR16099:SF5">
    <property type="entry name" value="NUCLEOTIDE TRIPHOSPHATE DIPHOSPHATASE NUDT15"/>
    <property type="match status" value="1"/>
</dbReference>
<feature type="domain" description="Nudix hydrolase" evidence="3">
    <location>
        <begin position="10"/>
        <end position="148"/>
    </location>
</feature>
<comment type="caution">
    <text evidence="4">The sequence shown here is derived from an EMBL/GenBank/DDBJ whole genome shotgun (WGS) entry which is preliminary data.</text>
</comment>
<dbReference type="CDD" id="cd04678">
    <property type="entry name" value="NUDIX_MTH2_Nudt15"/>
    <property type="match status" value="1"/>
</dbReference>
<dbReference type="InterPro" id="IPR020084">
    <property type="entry name" value="NUDIX_hydrolase_CS"/>
</dbReference>
<dbReference type="InterPro" id="IPR015797">
    <property type="entry name" value="NUDIX_hydrolase-like_dom_sf"/>
</dbReference>
<dbReference type="Pfam" id="PF00293">
    <property type="entry name" value="NUDIX"/>
    <property type="match status" value="1"/>
</dbReference>
<comment type="similarity">
    <text evidence="2">Belongs to the Nudix hydrolase family.</text>
</comment>
<dbReference type="FunFam" id="3.90.79.10:FF:000060">
    <property type="entry name" value="Nudix hydrolase 1"/>
    <property type="match status" value="1"/>
</dbReference>
<dbReference type="PANTHER" id="PTHR16099">
    <property type="entry name" value="8-OXO-DGTP DIPHOSPHATES NUDT15"/>
    <property type="match status" value="1"/>
</dbReference>
<sequence>MAFDSNTATPPRVGVGVFVYHGDGSPEFIIGQRKGSHGAGTFALPGGHLEHGESFEECAAREILEETGLVIDKVKFLTATNSVFHDTRKHYVTIFMTAVARSSDGGSSTIEPELIEPDKCEGWTWTTFNDMNQKYGGQQSLFLPLLDLVKQRPDICQTLGSRGML</sequence>
<dbReference type="PROSITE" id="PS00893">
    <property type="entry name" value="NUDIX_BOX"/>
    <property type="match status" value="1"/>
</dbReference>
<dbReference type="EMBL" id="MU003784">
    <property type="protein sequence ID" value="KAF2722234.1"/>
    <property type="molecule type" value="Genomic_DNA"/>
</dbReference>
<dbReference type="PROSITE" id="PS51462">
    <property type="entry name" value="NUDIX"/>
    <property type="match status" value="1"/>
</dbReference>
<keyword evidence="5" id="KW-1185">Reference proteome</keyword>
<accession>A0A9P4UPX3</accession>
<dbReference type="GO" id="GO:0006203">
    <property type="term" value="P:dGTP catabolic process"/>
    <property type="evidence" value="ECO:0007669"/>
    <property type="project" value="TreeGrafter"/>
</dbReference>
<dbReference type="InterPro" id="IPR020476">
    <property type="entry name" value="Nudix_hydrolase"/>
</dbReference>
<evidence type="ECO:0000256" key="2">
    <source>
        <dbReference type="RuleBase" id="RU003476"/>
    </source>
</evidence>
<dbReference type="GO" id="GO:0005829">
    <property type="term" value="C:cytosol"/>
    <property type="evidence" value="ECO:0007669"/>
    <property type="project" value="TreeGrafter"/>
</dbReference>
<dbReference type="GO" id="GO:0035539">
    <property type="term" value="F:8-oxo-7,8-dihydrodeoxyguanosine triphosphate pyrophosphatase activity"/>
    <property type="evidence" value="ECO:0007669"/>
    <property type="project" value="TreeGrafter"/>
</dbReference>
<evidence type="ECO:0000259" key="3">
    <source>
        <dbReference type="PROSITE" id="PS51462"/>
    </source>
</evidence>
<keyword evidence="1 2" id="KW-0378">Hydrolase</keyword>
<dbReference type="Proteomes" id="UP000799441">
    <property type="component" value="Unassembled WGS sequence"/>
</dbReference>
<dbReference type="InterPro" id="IPR000086">
    <property type="entry name" value="NUDIX_hydrolase_dom"/>
</dbReference>
<proteinExistence type="inferred from homology"/>
<evidence type="ECO:0000313" key="5">
    <source>
        <dbReference type="Proteomes" id="UP000799441"/>
    </source>
</evidence>